<evidence type="ECO:0000313" key="2">
    <source>
        <dbReference type="EMBL" id="QYA06388.1"/>
    </source>
</evidence>
<dbReference type="Proteomes" id="UP000298545">
    <property type="component" value="Chromosome circular"/>
</dbReference>
<organism evidence="1 4">
    <name type="scientific">Agrobacterium larrymoorei</name>
    <dbReference type="NCBI Taxonomy" id="160699"/>
    <lineage>
        <taxon>Bacteria</taxon>
        <taxon>Pseudomonadati</taxon>
        <taxon>Pseudomonadota</taxon>
        <taxon>Alphaproteobacteria</taxon>
        <taxon>Hyphomicrobiales</taxon>
        <taxon>Rhizobiaceae</taxon>
        <taxon>Rhizobium/Agrobacterium group</taxon>
        <taxon>Agrobacterium</taxon>
    </lineage>
</organism>
<keyword evidence="5" id="KW-1185">Reference proteome</keyword>
<dbReference type="OrthoDB" id="9553376at2"/>
<name>A0A4D7DR22_9HYPH</name>
<dbReference type="AlphaFoldDB" id="A0A4D7DR22"/>
<reference evidence="2 5" key="2">
    <citation type="submission" date="2021-03" db="EMBL/GenBank/DDBJ databases">
        <title>Rapid diversification of plasmids in a genus of pathogenic and nitrogen fixing bacteria.</title>
        <authorList>
            <person name="Weisberg A.J."/>
            <person name="Miller M."/>
            <person name="Ream W."/>
            <person name="Grunwald N.J."/>
            <person name="Chang J.H."/>
        </authorList>
    </citation>
    <scope>NUCLEOTIDE SEQUENCE [LARGE SCALE GENOMIC DNA]</scope>
    <source>
        <strain evidence="2 5">AF3.44</strain>
    </source>
</reference>
<reference evidence="1 4" key="1">
    <citation type="submission" date="2019-04" db="EMBL/GenBank/DDBJ databases">
        <title>Complete genome sequence of Agrobacterium larrymoorei CFBP5473.</title>
        <authorList>
            <person name="Haryono M."/>
            <person name="Chou L."/>
            <person name="Lin Y.-C."/>
            <person name="Lai E.-M."/>
            <person name="Kuo C.-H."/>
        </authorList>
    </citation>
    <scope>NUCLEOTIDE SEQUENCE [LARGE SCALE GENOMIC DNA]</scope>
    <source>
        <strain evidence="1 4">CFBP5473</strain>
    </source>
</reference>
<dbReference type="EMBL" id="CP124733">
    <property type="protein sequence ID" value="WHA40227.1"/>
    <property type="molecule type" value="Genomic_DNA"/>
</dbReference>
<dbReference type="Proteomes" id="UP000298664">
    <property type="component" value="Chromosome Circular"/>
</dbReference>
<accession>A0A4D7DR22</accession>
<proteinExistence type="predicted"/>
<dbReference type="RefSeq" id="WP_027675831.1">
    <property type="nucleotide sequence ID" value="NZ_CP039691.1"/>
</dbReference>
<dbReference type="EMBL" id="CP039691">
    <property type="protein sequence ID" value="QCI98157.1"/>
    <property type="molecule type" value="Genomic_DNA"/>
</dbReference>
<evidence type="ECO:0000313" key="4">
    <source>
        <dbReference type="Proteomes" id="UP000298545"/>
    </source>
</evidence>
<evidence type="ECO:0000313" key="1">
    <source>
        <dbReference type="EMBL" id="QCI98157.1"/>
    </source>
</evidence>
<dbReference type="KEGG" id="alf:CFBP5473_09705"/>
<evidence type="ECO:0000313" key="5">
    <source>
        <dbReference type="Proteomes" id="UP000826513"/>
    </source>
</evidence>
<evidence type="ECO:0000313" key="3">
    <source>
        <dbReference type="EMBL" id="WHA40227.1"/>
    </source>
</evidence>
<reference evidence="3" key="3">
    <citation type="submission" date="2023-05" db="EMBL/GenBank/DDBJ databases">
        <title>Complete genome sequence of Agrobacterium larrymoorei CFBP5477.</title>
        <authorList>
            <person name="Yen H.-C."/>
            <person name="Chou L."/>
            <person name="Lin Y.-C."/>
            <person name="Lai E.-M."/>
            <person name="Kuo C.-H."/>
        </authorList>
    </citation>
    <scope>NUCLEOTIDE SEQUENCE</scope>
    <source>
        <strain evidence="3">CFBP5477</strain>
    </source>
</reference>
<sequence length="306" mass="35170">MSKSVAYLKFKVLLEQEIRTFWHLSASLEYAERWLKHTNPAKLTSYPGDSRYPFRAIDISPGEFTGEQPEVLSHLRENTLVSFVTTFESYLSEILERIIYLHPSLLSDSEIPFLAKELCEIVVEADVRRWFASRVTDKYLRNKTHPEMIKRIDKLCEAGVSKSLANELAEWSQWSLVRNSVVHTARQTTQELSKAWPARFPTPGGLLAITNEELARIHHLALNIAAAIDARAIKTRIQKMDELLIAREIFIQRGISEPNALVAAVNRLMKSKITQGDVQIMLSQHKKRTYADSWHLTFRELSQILD</sequence>
<gene>
    <name evidence="1" type="ORF">CFBP5473_09705</name>
    <name evidence="3" type="ORF">CFBP5477_010320</name>
    <name evidence="2" type="ORF">J5285_10005</name>
</gene>
<protein>
    <submittedName>
        <fullName evidence="1">Uncharacterized protein</fullName>
    </submittedName>
</protein>
<dbReference type="EMBL" id="CP072167">
    <property type="protein sequence ID" value="QYA06388.1"/>
    <property type="molecule type" value="Genomic_DNA"/>
</dbReference>
<dbReference type="Proteomes" id="UP000826513">
    <property type="component" value="Chromosome 1"/>
</dbReference>